<dbReference type="PANTHER" id="PTHR30469">
    <property type="entry name" value="MULTIDRUG RESISTANCE PROTEIN MDTA"/>
    <property type="match status" value="1"/>
</dbReference>
<protein>
    <submittedName>
        <fullName evidence="7">RND family efflux transporter, MFP subunit</fullName>
    </submittedName>
</protein>
<dbReference type="Proteomes" id="UP000190961">
    <property type="component" value="Unassembled WGS sequence"/>
</dbReference>
<dbReference type="NCBIfam" id="TIGR01730">
    <property type="entry name" value="RND_mfp"/>
    <property type="match status" value="1"/>
</dbReference>
<feature type="transmembrane region" description="Helical" evidence="3">
    <location>
        <begin position="6"/>
        <end position="23"/>
    </location>
</feature>
<dbReference type="Gene3D" id="2.40.30.170">
    <property type="match status" value="1"/>
</dbReference>
<dbReference type="InterPro" id="IPR006143">
    <property type="entry name" value="RND_pump_MFP"/>
</dbReference>
<dbReference type="SUPFAM" id="SSF111369">
    <property type="entry name" value="HlyD-like secretion proteins"/>
    <property type="match status" value="1"/>
</dbReference>
<feature type="coiled-coil region" evidence="2">
    <location>
        <begin position="103"/>
        <end position="168"/>
    </location>
</feature>
<proteinExistence type="inferred from homology"/>
<name>A0A1T5M579_9BACT</name>
<evidence type="ECO:0000259" key="4">
    <source>
        <dbReference type="Pfam" id="PF25954"/>
    </source>
</evidence>
<dbReference type="EMBL" id="FUZU01000003">
    <property type="protein sequence ID" value="SKC83401.1"/>
    <property type="molecule type" value="Genomic_DNA"/>
</dbReference>
<organism evidence="7 8">
    <name type="scientific">Ohtaekwangia koreensis</name>
    <dbReference type="NCBI Taxonomy" id="688867"/>
    <lineage>
        <taxon>Bacteria</taxon>
        <taxon>Pseudomonadati</taxon>
        <taxon>Bacteroidota</taxon>
        <taxon>Cytophagia</taxon>
        <taxon>Cytophagales</taxon>
        <taxon>Fulvivirgaceae</taxon>
        <taxon>Ohtaekwangia</taxon>
    </lineage>
</organism>
<evidence type="ECO:0000256" key="3">
    <source>
        <dbReference type="SAM" id="Phobius"/>
    </source>
</evidence>
<evidence type="ECO:0000259" key="6">
    <source>
        <dbReference type="Pfam" id="PF25989"/>
    </source>
</evidence>
<dbReference type="STRING" id="688867.SAMN05660236_4445"/>
<dbReference type="Pfam" id="PF25989">
    <property type="entry name" value="YknX_C"/>
    <property type="match status" value="1"/>
</dbReference>
<keyword evidence="3" id="KW-1133">Transmembrane helix</keyword>
<keyword evidence="3" id="KW-0812">Transmembrane</keyword>
<dbReference type="GO" id="GO:0015562">
    <property type="term" value="F:efflux transmembrane transporter activity"/>
    <property type="evidence" value="ECO:0007669"/>
    <property type="project" value="TreeGrafter"/>
</dbReference>
<dbReference type="InterPro" id="IPR058647">
    <property type="entry name" value="BSH_CzcB-like"/>
</dbReference>
<keyword evidence="3" id="KW-0472">Membrane</keyword>
<sequence length="352" mass="38506">MKSKYVISIVGFLIIVLIAYKLSANKKKIDEKKNKSTETTVRVPVKVATAQEQLQELTMIKTGSVAPFKEVKALALNGGLIRQVRFELGDHVKEGQVLAVMDIRTLQLDLQKAETNAAKLENDLKIYTELWLGKAATQEKVTEISKNYQDAINEVNQVKKNIDDASIKAPISGIISVKSAEQGMYVNGGGEIATVINLSKAKVAVNLTENEVYQLVQGQPVKITSDVYPDKVFSGKVSFISPQADATHNYSVEIMMDNTERSLLRSGTFVYVDFSKSTTEKMLVVPREALVESTRNASVYIVSDSVVHRKAIQTGKELNGNIQVLGGLRAGDVVVTSGQINLKEGSAVHISH</sequence>
<feature type="domain" description="CzcB-like barrel-sandwich hybrid" evidence="5">
    <location>
        <begin position="78"/>
        <end position="195"/>
    </location>
</feature>
<gene>
    <name evidence="7" type="ORF">SAMN05660236_4445</name>
</gene>
<evidence type="ECO:0000313" key="8">
    <source>
        <dbReference type="Proteomes" id="UP000190961"/>
    </source>
</evidence>
<dbReference type="GO" id="GO:1990281">
    <property type="term" value="C:efflux pump complex"/>
    <property type="evidence" value="ECO:0007669"/>
    <property type="project" value="TreeGrafter"/>
</dbReference>
<accession>A0A1T5M579</accession>
<evidence type="ECO:0000313" key="7">
    <source>
        <dbReference type="EMBL" id="SKC83401.1"/>
    </source>
</evidence>
<dbReference type="InterPro" id="IPR058792">
    <property type="entry name" value="Beta-barrel_RND_2"/>
</dbReference>
<reference evidence="7 8" key="1">
    <citation type="submission" date="2017-02" db="EMBL/GenBank/DDBJ databases">
        <authorList>
            <person name="Peterson S.W."/>
        </authorList>
    </citation>
    <scope>NUCLEOTIDE SEQUENCE [LARGE SCALE GENOMIC DNA]</scope>
    <source>
        <strain evidence="7 8">DSM 25262</strain>
    </source>
</reference>
<feature type="domain" description="YknX-like C-terminal permuted SH3-like" evidence="6">
    <location>
        <begin position="283"/>
        <end position="349"/>
    </location>
</feature>
<dbReference type="RefSeq" id="WP_079688968.1">
    <property type="nucleotide sequence ID" value="NZ_FUZU01000003.1"/>
</dbReference>
<dbReference type="Gene3D" id="2.40.420.20">
    <property type="match status" value="1"/>
</dbReference>
<feature type="domain" description="CusB-like beta-barrel" evidence="4">
    <location>
        <begin position="204"/>
        <end position="277"/>
    </location>
</feature>
<keyword evidence="8" id="KW-1185">Reference proteome</keyword>
<dbReference type="Pfam" id="PF25954">
    <property type="entry name" value="Beta-barrel_RND_2"/>
    <property type="match status" value="1"/>
</dbReference>
<keyword evidence="2" id="KW-0175">Coiled coil</keyword>
<comment type="similarity">
    <text evidence="1">Belongs to the membrane fusion protein (MFP) (TC 8.A.1) family.</text>
</comment>
<evidence type="ECO:0000256" key="1">
    <source>
        <dbReference type="ARBA" id="ARBA00009477"/>
    </source>
</evidence>
<dbReference type="InterPro" id="IPR058637">
    <property type="entry name" value="YknX-like_C"/>
</dbReference>
<dbReference type="AlphaFoldDB" id="A0A1T5M579"/>
<dbReference type="Pfam" id="PF25973">
    <property type="entry name" value="BSH_CzcB"/>
    <property type="match status" value="1"/>
</dbReference>
<evidence type="ECO:0000256" key="2">
    <source>
        <dbReference type="SAM" id="Coils"/>
    </source>
</evidence>
<dbReference type="Gene3D" id="2.40.50.100">
    <property type="match status" value="1"/>
</dbReference>
<evidence type="ECO:0000259" key="5">
    <source>
        <dbReference type="Pfam" id="PF25973"/>
    </source>
</evidence>
<dbReference type="OrthoDB" id="9784685at2"/>